<evidence type="ECO:0000313" key="2">
    <source>
        <dbReference type="EMBL" id="CAF1353781.1"/>
    </source>
</evidence>
<dbReference type="AlphaFoldDB" id="A0A813TQF5"/>
<gene>
    <name evidence="2" type="ORF">EDS130_LOCUS33431</name>
    <name evidence="1" type="ORF">XAT740_LOCUS3707</name>
</gene>
<dbReference type="EMBL" id="CAJNOR010000144">
    <property type="protein sequence ID" value="CAF0815893.1"/>
    <property type="molecule type" value="Genomic_DNA"/>
</dbReference>
<sequence>MNKPTGMSTGTAFHYYNVNNQLRQAANPNNIPRLNPAFGQFHQFRPMQGLAFGSNVSRNASHRLGVPSMANYRRRSFN</sequence>
<accession>A0A813TQF5</accession>
<organism evidence="1 3">
    <name type="scientific">Adineta ricciae</name>
    <name type="common">Rotifer</name>
    <dbReference type="NCBI Taxonomy" id="249248"/>
    <lineage>
        <taxon>Eukaryota</taxon>
        <taxon>Metazoa</taxon>
        <taxon>Spiralia</taxon>
        <taxon>Gnathifera</taxon>
        <taxon>Rotifera</taxon>
        <taxon>Eurotatoria</taxon>
        <taxon>Bdelloidea</taxon>
        <taxon>Adinetida</taxon>
        <taxon>Adinetidae</taxon>
        <taxon>Adineta</taxon>
    </lineage>
</organism>
<dbReference type="Proteomes" id="UP000663852">
    <property type="component" value="Unassembled WGS sequence"/>
</dbReference>
<keyword evidence="3" id="KW-1185">Reference proteome</keyword>
<name>A0A813TQF5_ADIRI</name>
<reference evidence="1" key="1">
    <citation type="submission" date="2021-02" db="EMBL/GenBank/DDBJ databases">
        <authorList>
            <person name="Nowell W R."/>
        </authorList>
    </citation>
    <scope>NUCLEOTIDE SEQUENCE</scope>
</reference>
<evidence type="ECO:0000313" key="3">
    <source>
        <dbReference type="Proteomes" id="UP000663828"/>
    </source>
</evidence>
<protein>
    <submittedName>
        <fullName evidence="1">Uncharacterized protein</fullName>
    </submittedName>
</protein>
<proteinExistence type="predicted"/>
<evidence type="ECO:0000313" key="1">
    <source>
        <dbReference type="EMBL" id="CAF0815893.1"/>
    </source>
</evidence>
<dbReference type="Proteomes" id="UP000663828">
    <property type="component" value="Unassembled WGS sequence"/>
</dbReference>
<comment type="caution">
    <text evidence="1">The sequence shown here is derived from an EMBL/GenBank/DDBJ whole genome shotgun (WGS) entry which is preliminary data.</text>
</comment>
<dbReference type="EMBL" id="CAJNOJ010000266">
    <property type="protein sequence ID" value="CAF1353781.1"/>
    <property type="molecule type" value="Genomic_DNA"/>
</dbReference>